<feature type="coiled-coil region" evidence="4">
    <location>
        <begin position="135"/>
        <end position="177"/>
    </location>
</feature>
<dbReference type="PANTHER" id="PTHR43392:SF2">
    <property type="entry name" value="AAA-TYPE ATPASE FAMILY PROTEIN _ ANKYRIN REPEAT FAMILY PROTEIN"/>
    <property type="match status" value="1"/>
</dbReference>
<dbReference type="InterPro" id="IPR003593">
    <property type="entry name" value="AAA+_ATPase"/>
</dbReference>
<dbReference type="EMBL" id="VIVN01000005">
    <property type="protein sequence ID" value="TWE01670.1"/>
    <property type="molecule type" value="Genomic_DNA"/>
</dbReference>
<feature type="domain" description="AAA+ ATPase" evidence="5">
    <location>
        <begin position="277"/>
        <end position="419"/>
    </location>
</feature>
<dbReference type="FunFam" id="3.40.50.300:FF:000216">
    <property type="entry name" value="Type VII secretion ATPase EccA"/>
    <property type="match status" value="2"/>
</dbReference>
<evidence type="ECO:0000256" key="3">
    <source>
        <dbReference type="ARBA" id="ARBA00022840"/>
    </source>
</evidence>
<dbReference type="InterPro" id="IPR050773">
    <property type="entry name" value="CbxX/CfxQ_RuBisCO_ESX"/>
</dbReference>
<accession>A0A561DE37</accession>
<keyword evidence="7" id="KW-1185">Reference proteome</keyword>
<name>A0A561DE37_9BACI</name>
<dbReference type="RefSeq" id="WP_144564831.1">
    <property type="nucleotide sequence ID" value="NZ_VIVN01000005.1"/>
</dbReference>
<organism evidence="6 7">
    <name type="scientific">Neobacillus bataviensis</name>
    <dbReference type="NCBI Taxonomy" id="220685"/>
    <lineage>
        <taxon>Bacteria</taxon>
        <taxon>Bacillati</taxon>
        <taxon>Bacillota</taxon>
        <taxon>Bacilli</taxon>
        <taxon>Bacillales</taxon>
        <taxon>Bacillaceae</taxon>
        <taxon>Neobacillus</taxon>
    </lineage>
</organism>
<dbReference type="InterPro" id="IPR000641">
    <property type="entry name" value="CbxX/CfxQ"/>
</dbReference>
<keyword evidence="4" id="KW-0175">Coiled coil</keyword>
<dbReference type="GO" id="GO:0005524">
    <property type="term" value="F:ATP binding"/>
    <property type="evidence" value="ECO:0007669"/>
    <property type="project" value="UniProtKB-KW"/>
</dbReference>
<dbReference type="InterPro" id="IPR041627">
    <property type="entry name" value="AAA_lid_6"/>
</dbReference>
<comment type="similarity">
    <text evidence="1">Belongs to the CbxX/CfxQ family.</text>
</comment>
<keyword evidence="3" id="KW-0067">ATP-binding</keyword>
<proteinExistence type="inferred from homology"/>
<dbReference type="CDD" id="cd00009">
    <property type="entry name" value="AAA"/>
    <property type="match status" value="1"/>
</dbReference>
<keyword evidence="2" id="KW-0547">Nucleotide-binding</keyword>
<evidence type="ECO:0000313" key="6">
    <source>
        <dbReference type="EMBL" id="TWE01670.1"/>
    </source>
</evidence>
<comment type="caution">
    <text evidence="6">The sequence shown here is derived from an EMBL/GenBank/DDBJ whole genome shotgun (WGS) entry which is preliminary data.</text>
</comment>
<dbReference type="SMART" id="SM00382">
    <property type="entry name" value="AAA"/>
    <property type="match status" value="2"/>
</dbReference>
<dbReference type="Gene3D" id="1.10.8.60">
    <property type="match status" value="1"/>
</dbReference>
<dbReference type="Pfam" id="PF17866">
    <property type="entry name" value="AAA_lid_6"/>
    <property type="match status" value="2"/>
</dbReference>
<dbReference type="AlphaFoldDB" id="A0A561DE37"/>
<dbReference type="InterPro" id="IPR027417">
    <property type="entry name" value="P-loop_NTPase"/>
</dbReference>
<dbReference type="PANTHER" id="PTHR43392">
    <property type="entry name" value="AAA-TYPE ATPASE FAMILY PROTEIN / ANKYRIN REPEAT FAMILY PROTEIN"/>
    <property type="match status" value="1"/>
</dbReference>
<dbReference type="PRINTS" id="PR00819">
    <property type="entry name" value="CBXCFQXSUPER"/>
</dbReference>
<evidence type="ECO:0000256" key="4">
    <source>
        <dbReference type="SAM" id="Coils"/>
    </source>
</evidence>
<evidence type="ECO:0000259" key="5">
    <source>
        <dbReference type="SMART" id="SM00382"/>
    </source>
</evidence>
<feature type="domain" description="AAA+ ATPase" evidence="5">
    <location>
        <begin position="551"/>
        <end position="687"/>
    </location>
</feature>
<evidence type="ECO:0000313" key="7">
    <source>
        <dbReference type="Proteomes" id="UP000319671"/>
    </source>
</evidence>
<dbReference type="SUPFAM" id="SSF52540">
    <property type="entry name" value="P-loop containing nucleoside triphosphate hydrolases"/>
    <property type="match status" value="2"/>
</dbReference>
<gene>
    <name evidence="6" type="ORF">FB550_10536</name>
</gene>
<dbReference type="Pfam" id="PF00004">
    <property type="entry name" value="AAA"/>
    <property type="match status" value="2"/>
</dbReference>
<sequence length="778" mass="88309">MILNQLENNRSYSNEQIQKWEQELNETGFITEEANLLAAIREETNPVTLSKLLTFGALSRLHDHKDDSIAAVWLEKALKLNPLNQKAKEHTVQSDWKKMHHLLTPLTFPSMRETDNRTAKKKTAEEYIEVCQRFLAEADEHLQELQKMIDTVSRIDLKELLQRYEKLSELLSSAIEETGSLLKAAEEYNQSITGVFHTSTYYDDLKLHMSNLEEIKQTWLQQFVEEETPAAKSENALDQLQNMVGMDLVKKRINDFYRFLKYQKHRKELGFQIKDELSLNMILTGNPGTGKTTLARLLAKIYHELGALPREEVIETNRSQLVGSFVGQTEENVRSIVERSIGGVLFIDEAYSLKREGQTGNDYGQAAIDTLVSLMTSNEYGGKFAVILAGYPDEMRSFLNANPGLRSRFPQSNFIHLPNYSNDELIHIAELVASENDYLLTEESKIEIHLRLEKERVDDTFGNARTVHNIVLDAIFKKGSHKNAADGDILDMILLDQEDFQTENEVITESPQEQLNQLTGLTSLKKELKSLISFVKMQQFRRSKGLPTVPIQLHAVFTGNPGTGKTTVAKIYAEFLKECGILKRGHLIVASRADFVAGYVGQTAGKTKQKIKEALGGVLFIDEAYSLISQTAGDFGKEVIDTLVDEMTKQNENLVVVLAGYPNEMNQLLESNPGLRSRFKKFFLFPDYTNEELLEIMINYAGKFQYLLTEDAKNLLLQTMEAESFKGNGRFATNLVDEMIQAQALRLMDEVEEEGLLEKALLLEVEDIEKALDKTSTY</sequence>
<evidence type="ECO:0000256" key="2">
    <source>
        <dbReference type="ARBA" id="ARBA00022741"/>
    </source>
</evidence>
<evidence type="ECO:0000256" key="1">
    <source>
        <dbReference type="ARBA" id="ARBA00010378"/>
    </source>
</evidence>
<dbReference type="GO" id="GO:0016887">
    <property type="term" value="F:ATP hydrolysis activity"/>
    <property type="evidence" value="ECO:0007669"/>
    <property type="project" value="InterPro"/>
</dbReference>
<dbReference type="Proteomes" id="UP000319671">
    <property type="component" value="Unassembled WGS sequence"/>
</dbReference>
<protein>
    <submittedName>
        <fullName evidence="6">SpoVK/Ycf46/Vps4 family AAA+-type ATPase</fullName>
    </submittedName>
</protein>
<dbReference type="Gene3D" id="3.40.50.300">
    <property type="entry name" value="P-loop containing nucleotide triphosphate hydrolases"/>
    <property type="match status" value="2"/>
</dbReference>
<dbReference type="InterPro" id="IPR003959">
    <property type="entry name" value="ATPase_AAA_core"/>
</dbReference>
<reference evidence="6 7" key="1">
    <citation type="submission" date="2019-06" db="EMBL/GenBank/DDBJ databases">
        <title>Sorghum-associated microbial communities from plants grown in Nebraska, USA.</title>
        <authorList>
            <person name="Schachtman D."/>
        </authorList>
    </citation>
    <scope>NUCLEOTIDE SEQUENCE [LARGE SCALE GENOMIC DNA]</scope>
    <source>
        <strain evidence="6 7">2482</strain>
    </source>
</reference>